<protein>
    <submittedName>
        <fullName evidence="2">Enoyl-CoA hydratase/carnithine racemase</fullName>
    </submittedName>
</protein>
<dbReference type="Gene3D" id="1.10.12.10">
    <property type="entry name" value="Lyase 2-enoyl-coa Hydratase, Chain A, domain 2"/>
    <property type="match status" value="1"/>
</dbReference>
<dbReference type="SUPFAM" id="SSF52096">
    <property type="entry name" value="ClpP/crotonase"/>
    <property type="match status" value="1"/>
</dbReference>
<reference evidence="2 3" key="1">
    <citation type="submission" date="2023-07" db="EMBL/GenBank/DDBJ databases">
        <title>Comparative genomics of wheat-associated soil bacteria to identify genetic determinants of phenazine resistance.</title>
        <authorList>
            <person name="Mouncey N."/>
        </authorList>
    </citation>
    <scope>NUCLEOTIDE SEQUENCE [LARGE SCALE GENOMIC DNA]</scope>
    <source>
        <strain evidence="2 3">V2I4</strain>
    </source>
</reference>
<comment type="caution">
    <text evidence="2">The sequence shown here is derived from an EMBL/GenBank/DDBJ whole genome shotgun (WGS) entry which is preliminary data.</text>
</comment>
<evidence type="ECO:0000313" key="2">
    <source>
        <dbReference type="EMBL" id="MDQ1023362.1"/>
    </source>
</evidence>
<dbReference type="PANTHER" id="PTHR43802:SF1">
    <property type="entry name" value="IP11341P-RELATED"/>
    <property type="match status" value="1"/>
</dbReference>
<dbReference type="RefSeq" id="WP_307518334.1">
    <property type="nucleotide sequence ID" value="NZ_JAUSZI010000002.1"/>
</dbReference>
<dbReference type="Pfam" id="PF00378">
    <property type="entry name" value="ECH_1"/>
    <property type="match status" value="1"/>
</dbReference>
<dbReference type="InterPro" id="IPR001753">
    <property type="entry name" value="Enoyl-CoA_hydra/iso"/>
</dbReference>
<organism evidence="2 3">
    <name type="scientific">Streptomyces umbrinus</name>
    <dbReference type="NCBI Taxonomy" id="67370"/>
    <lineage>
        <taxon>Bacteria</taxon>
        <taxon>Bacillati</taxon>
        <taxon>Actinomycetota</taxon>
        <taxon>Actinomycetes</taxon>
        <taxon>Kitasatosporales</taxon>
        <taxon>Streptomycetaceae</taxon>
        <taxon>Streptomyces</taxon>
        <taxon>Streptomyces phaeochromogenes group</taxon>
    </lineage>
</organism>
<dbReference type="InterPro" id="IPR014748">
    <property type="entry name" value="Enoyl-CoA_hydra_C"/>
</dbReference>
<evidence type="ECO:0000256" key="1">
    <source>
        <dbReference type="ARBA" id="ARBA00005254"/>
    </source>
</evidence>
<dbReference type="CDD" id="cd06558">
    <property type="entry name" value="crotonase-like"/>
    <property type="match status" value="1"/>
</dbReference>
<sequence length="287" mass="31815">MSEEPTQDRDQDQDLVLYEVDEDGVATVTLNRPERKNAWSIPMERRFFALLDEAAEDPAVRVVVITGAGRAFCPGMDVQRLEQNAQPGQSLNLQARVPMYSRRNMPKPLIAAVNGACAGIGLVQALICDIRFAARGARFTTAFTRRGLAGEYNMSYVLPRVVGLENALDLLLSGRVFDADEAKELGLVSRVVEPEDLLDAARSYARDIARNCSPRAMAVVRHQVYGDLDRDFTGALARSYSAMEFFAGSPDFREGVASFVEKREPKFEGLPPDFDPDEATRDAFLPY</sequence>
<dbReference type="Gene3D" id="3.90.226.10">
    <property type="entry name" value="2-enoyl-CoA Hydratase, Chain A, domain 1"/>
    <property type="match status" value="1"/>
</dbReference>
<dbReference type="PANTHER" id="PTHR43802">
    <property type="entry name" value="ENOYL-COA HYDRATASE"/>
    <property type="match status" value="1"/>
</dbReference>
<dbReference type="InterPro" id="IPR029045">
    <property type="entry name" value="ClpP/crotonase-like_dom_sf"/>
</dbReference>
<dbReference type="Proteomes" id="UP001230328">
    <property type="component" value="Unassembled WGS sequence"/>
</dbReference>
<evidence type="ECO:0000313" key="3">
    <source>
        <dbReference type="Proteomes" id="UP001230328"/>
    </source>
</evidence>
<accession>A0ABU0SJB6</accession>
<keyword evidence="3" id="KW-1185">Reference proteome</keyword>
<dbReference type="EMBL" id="JAUSZI010000002">
    <property type="protein sequence ID" value="MDQ1023362.1"/>
    <property type="molecule type" value="Genomic_DNA"/>
</dbReference>
<proteinExistence type="inferred from homology"/>
<comment type="similarity">
    <text evidence="1">Belongs to the enoyl-CoA hydratase/isomerase family.</text>
</comment>
<name>A0ABU0SJB6_9ACTN</name>
<gene>
    <name evidence="2" type="ORF">QF035_000944</name>
</gene>